<reference evidence="1 2" key="1">
    <citation type="journal article" date="2020" name="ISME J.">
        <title>Comparative genomics reveals insights into cyanobacterial evolution and habitat adaptation.</title>
        <authorList>
            <person name="Chen M.Y."/>
            <person name="Teng W.K."/>
            <person name="Zhao L."/>
            <person name="Hu C.X."/>
            <person name="Zhou Y.K."/>
            <person name="Han B.P."/>
            <person name="Song L.R."/>
            <person name="Shu W.S."/>
        </authorList>
    </citation>
    <scope>NUCLEOTIDE SEQUENCE [LARGE SCALE GENOMIC DNA]</scope>
    <source>
        <strain evidence="1 2">FACHB-252</strain>
    </source>
</reference>
<protein>
    <submittedName>
        <fullName evidence="1">Uncharacterized protein</fullName>
    </submittedName>
</protein>
<comment type="caution">
    <text evidence="1">The sequence shown here is derived from an EMBL/GenBank/DDBJ whole genome shotgun (WGS) entry which is preliminary data.</text>
</comment>
<proteinExistence type="predicted"/>
<sequence length="99" mass="11527">MIFRCGLELQNLAIALGNSQSKKRQNMTELTLEELCKRAVRDRLVYSCGVAPTYETYDSTTESIKPVPPKPWYVKITPNEPEQYFTNEELYEYLSKLSR</sequence>
<evidence type="ECO:0000313" key="2">
    <source>
        <dbReference type="Proteomes" id="UP000606396"/>
    </source>
</evidence>
<accession>A0ABR8H3F9</accession>
<dbReference type="RefSeq" id="WP_190948079.1">
    <property type="nucleotide sequence ID" value="NZ_JACJTC010000001.1"/>
</dbReference>
<dbReference type="EMBL" id="JACJTC010000001">
    <property type="protein sequence ID" value="MBD2610029.1"/>
    <property type="molecule type" value="Genomic_DNA"/>
</dbReference>
<dbReference type="Proteomes" id="UP000606396">
    <property type="component" value="Unassembled WGS sequence"/>
</dbReference>
<evidence type="ECO:0000313" key="1">
    <source>
        <dbReference type="EMBL" id="MBD2610029.1"/>
    </source>
</evidence>
<keyword evidence="2" id="KW-1185">Reference proteome</keyword>
<gene>
    <name evidence="1" type="ORF">H6G94_01865</name>
</gene>
<name>A0ABR8H3F9_NOSPU</name>
<organism evidence="1 2">
    <name type="scientific">Nostoc punctiforme FACHB-252</name>
    <dbReference type="NCBI Taxonomy" id="1357509"/>
    <lineage>
        <taxon>Bacteria</taxon>
        <taxon>Bacillati</taxon>
        <taxon>Cyanobacteriota</taxon>
        <taxon>Cyanophyceae</taxon>
        <taxon>Nostocales</taxon>
        <taxon>Nostocaceae</taxon>
        <taxon>Nostoc</taxon>
    </lineage>
</organism>